<reference evidence="4" key="4">
    <citation type="submission" date="2025-08" db="UniProtKB">
        <authorList>
            <consortium name="Ensembl"/>
        </authorList>
    </citation>
    <scope>IDENTIFICATION</scope>
</reference>
<reference evidence="4" key="5">
    <citation type="submission" date="2025-09" db="UniProtKB">
        <authorList>
            <consortium name="Ensembl"/>
        </authorList>
    </citation>
    <scope>IDENTIFICATION</scope>
</reference>
<dbReference type="GO" id="GO:0004439">
    <property type="term" value="F:phosphatidylinositol-4,5-bisphosphate 5-phosphatase activity"/>
    <property type="evidence" value="ECO:0007669"/>
    <property type="project" value="UniProtKB-EC"/>
</dbReference>
<dbReference type="Pfam" id="PF22669">
    <property type="entry name" value="Exo_endo_phos2"/>
    <property type="match status" value="1"/>
</dbReference>
<keyword evidence="5" id="KW-1185">Reference proteome</keyword>
<feature type="compositionally biased region" description="Basic residues" evidence="2">
    <location>
        <begin position="489"/>
        <end position="500"/>
    </location>
</feature>
<feature type="compositionally biased region" description="Low complexity" evidence="2">
    <location>
        <begin position="452"/>
        <end position="466"/>
    </location>
</feature>
<dbReference type="Pfam" id="PF17751">
    <property type="entry name" value="SKICH"/>
    <property type="match status" value="1"/>
</dbReference>
<sequence length="669" mass="73953">MGTSDLTLSELAPPDPVPPHSVPPLTLMHLVTWNVGTAVPPDDVTSLLGLNAVDRRIDMFVIGLQEVNSMINKRLKDAIFTDQWSELFMDTLNPFGYVLVTSERMQGQLLLLFAKYYHLPYLQDIQTDCTRTGLGGYWGNKGGISARLSLYGHMICFLNCHLPAHLENSEQRMESFQNILQLQQFSGRSANGVLDHDLLFWFGDLNFRIEQYDIQSVKNAIDRNKLGLLWDKDQLNIAKVMQPALDGFQEGLLNFRPTYKYDVGTNTYDTSSKKRKPAWTDRILWRVKVADNYNQSVGRRPGEAEVPSVQVFQCSYRSHMEYLVSDHKPVAAVFSLKFAHKLELPLVQLQVEDEWTKPADAVVRYRMDISFPKSSWDWIGLYKVGFKHHKDYVAYVWAKHDESDPMRQCYQVNALFSEEVLPRGMGEFILCYYSNNHNTIVGVTEPFQISLPSSSSHSSLSDSSDSSSDEEQTSTLSLIRPNSRSPSPGKRKQRGSRSRSKSPVASISKSLQGLKLGGKSKSKSRSPSPRRYEQLKEPGANVARAGRGSPETSSNTGNRLSPVVASEASAAHGKGPAKPSGQATDQDGKGQSGISSRCSKSPAGDRSTRQAPSQPGTGKRSSAAPNPSVQVTAADSGLQAPGKAVVSPNRGRSPEGGHRLRAEPHTAAN</sequence>
<reference evidence="5" key="1">
    <citation type="journal article" date="2006" name="Science">
        <title>Ancient noncoding elements conserved in the human genome.</title>
        <authorList>
            <person name="Venkatesh B."/>
            <person name="Kirkness E.F."/>
            <person name="Loh Y.H."/>
            <person name="Halpern A.L."/>
            <person name="Lee A.P."/>
            <person name="Johnson J."/>
            <person name="Dandona N."/>
            <person name="Viswanathan L.D."/>
            <person name="Tay A."/>
            <person name="Venter J.C."/>
            <person name="Strausberg R.L."/>
            <person name="Brenner S."/>
        </authorList>
    </citation>
    <scope>NUCLEOTIDE SEQUENCE [LARGE SCALE GENOMIC DNA]</scope>
</reference>
<dbReference type="SMART" id="SM00128">
    <property type="entry name" value="IPPc"/>
    <property type="match status" value="1"/>
</dbReference>
<dbReference type="Gene3D" id="3.60.10.10">
    <property type="entry name" value="Endonuclease/exonuclease/phosphatase"/>
    <property type="match status" value="1"/>
</dbReference>
<dbReference type="GO" id="GO:0001726">
    <property type="term" value="C:ruffle"/>
    <property type="evidence" value="ECO:0007669"/>
    <property type="project" value="TreeGrafter"/>
</dbReference>
<gene>
    <name evidence="4" type="primary">inpp5jb</name>
</gene>
<name>A0A4W3K6I8_CALMI</name>
<dbReference type="GeneTree" id="ENSGT00940000156855"/>
<dbReference type="PANTHER" id="PTHR11200:SF127">
    <property type="entry name" value="PHOSPHATIDYLINOSITOL 4,5-BISPHOSPHATE 5-PHOSPHATASE A"/>
    <property type="match status" value="1"/>
</dbReference>
<evidence type="ECO:0000313" key="5">
    <source>
        <dbReference type="Proteomes" id="UP000314986"/>
    </source>
</evidence>
<dbReference type="Ensembl" id="ENSCMIT00000040441.1">
    <property type="protein sequence ID" value="ENSCMIP00000039870.1"/>
    <property type="gene ID" value="ENSCMIG00000016665.1"/>
</dbReference>
<dbReference type="InterPro" id="IPR036691">
    <property type="entry name" value="Endo/exonu/phosph_ase_sf"/>
</dbReference>
<evidence type="ECO:0000313" key="4">
    <source>
        <dbReference type="Ensembl" id="ENSCMIP00000039870.1"/>
    </source>
</evidence>
<dbReference type="InParanoid" id="A0A4W3K6I8"/>
<dbReference type="InterPro" id="IPR046985">
    <property type="entry name" value="IP5"/>
</dbReference>
<feature type="region of interest" description="Disordered" evidence="2">
    <location>
        <begin position="452"/>
        <end position="669"/>
    </location>
</feature>
<dbReference type="AlphaFoldDB" id="A0A4W3K6I8"/>
<dbReference type="GO" id="GO:0005886">
    <property type="term" value="C:plasma membrane"/>
    <property type="evidence" value="ECO:0007669"/>
    <property type="project" value="TreeGrafter"/>
</dbReference>
<dbReference type="GO" id="GO:0004445">
    <property type="term" value="F:inositol-polyphosphate 5-phosphatase activity"/>
    <property type="evidence" value="ECO:0007669"/>
    <property type="project" value="UniProtKB-EC"/>
</dbReference>
<evidence type="ECO:0000256" key="1">
    <source>
        <dbReference type="ARBA" id="ARBA00005910"/>
    </source>
</evidence>
<dbReference type="GO" id="GO:0005737">
    <property type="term" value="C:cytoplasm"/>
    <property type="evidence" value="ECO:0007669"/>
    <property type="project" value="UniProtKB-SubCell"/>
</dbReference>
<dbReference type="InterPro" id="IPR000300">
    <property type="entry name" value="IPPc"/>
</dbReference>
<feature type="compositionally biased region" description="Low complexity" evidence="2">
    <location>
        <begin position="508"/>
        <end position="517"/>
    </location>
</feature>
<dbReference type="OMA" id="MYIILQE"/>
<dbReference type="Gene3D" id="2.60.40.2840">
    <property type="match status" value="1"/>
</dbReference>
<accession>A0A4W3K6I8</accession>
<dbReference type="GO" id="GO:0046856">
    <property type="term" value="P:phosphatidylinositol dephosphorylation"/>
    <property type="evidence" value="ECO:0007669"/>
    <property type="project" value="InterPro"/>
</dbReference>
<dbReference type="GO" id="GO:0034485">
    <property type="term" value="F:phosphatidylinositol-3,4,5-trisphosphate 5-phosphatase activity"/>
    <property type="evidence" value="ECO:0007669"/>
    <property type="project" value="TreeGrafter"/>
</dbReference>
<reference evidence="5" key="2">
    <citation type="journal article" date="2007" name="PLoS Biol.">
        <title>Survey sequencing and comparative analysis of the elephant shark (Callorhinchus milii) genome.</title>
        <authorList>
            <person name="Venkatesh B."/>
            <person name="Kirkness E.F."/>
            <person name="Loh Y.H."/>
            <person name="Halpern A.L."/>
            <person name="Lee A.P."/>
            <person name="Johnson J."/>
            <person name="Dandona N."/>
            <person name="Viswanathan L.D."/>
            <person name="Tay A."/>
            <person name="Venter J.C."/>
            <person name="Strausberg R.L."/>
            <person name="Brenner S."/>
        </authorList>
    </citation>
    <scope>NUCLEOTIDE SEQUENCE [LARGE SCALE GENOMIC DNA]</scope>
</reference>
<dbReference type="GO" id="GO:0017124">
    <property type="term" value="F:SH3 domain binding"/>
    <property type="evidence" value="ECO:0007669"/>
    <property type="project" value="UniProtKB-KW"/>
</dbReference>
<dbReference type="CDD" id="cd09094">
    <property type="entry name" value="INPP5c_INPP5J-like"/>
    <property type="match status" value="1"/>
</dbReference>
<feature type="domain" description="Inositol polyphosphate-related phosphatase" evidence="3">
    <location>
        <begin position="24"/>
        <end position="343"/>
    </location>
</feature>
<evidence type="ECO:0000259" key="3">
    <source>
        <dbReference type="SMART" id="SM00128"/>
    </source>
</evidence>
<feature type="compositionally biased region" description="Polar residues" evidence="2">
    <location>
        <begin position="609"/>
        <end position="633"/>
    </location>
</feature>
<dbReference type="SUPFAM" id="SSF56219">
    <property type="entry name" value="DNase I-like"/>
    <property type="match status" value="1"/>
</dbReference>
<reference evidence="5" key="3">
    <citation type="journal article" date="2014" name="Nature">
        <title>Elephant shark genome provides unique insights into gnathostome evolution.</title>
        <authorList>
            <consortium name="International Elephant Shark Genome Sequencing Consortium"/>
            <person name="Venkatesh B."/>
            <person name="Lee A.P."/>
            <person name="Ravi V."/>
            <person name="Maurya A.K."/>
            <person name="Lian M.M."/>
            <person name="Swann J.B."/>
            <person name="Ohta Y."/>
            <person name="Flajnik M.F."/>
            <person name="Sutoh Y."/>
            <person name="Kasahara M."/>
            <person name="Hoon S."/>
            <person name="Gangu V."/>
            <person name="Roy S.W."/>
            <person name="Irimia M."/>
            <person name="Korzh V."/>
            <person name="Kondrychyn I."/>
            <person name="Lim Z.W."/>
            <person name="Tay B.H."/>
            <person name="Tohari S."/>
            <person name="Kong K.W."/>
            <person name="Ho S."/>
            <person name="Lorente-Galdos B."/>
            <person name="Quilez J."/>
            <person name="Marques-Bonet T."/>
            <person name="Raney B.J."/>
            <person name="Ingham P.W."/>
            <person name="Tay A."/>
            <person name="Hillier L.W."/>
            <person name="Minx P."/>
            <person name="Boehm T."/>
            <person name="Wilson R.K."/>
            <person name="Brenner S."/>
            <person name="Warren W.C."/>
        </authorList>
    </citation>
    <scope>NUCLEOTIDE SEQUENCE [LARGE SCALE GENOMIC DNA]</scope>
</reference>
<organism evidence="4 5">
    <name type="scientific">Callorhinchus milii</name>
    <name type="common">Ghost shark</name>
    <dbReference type="NCBI Taxonomy" id="7868"/>
    <lineage>
        <taxon>Eukaryota</taxon>
        <taxon>Metazoa</taxon>
        <taxon>Chordata</taxon>
        <taxon>Craniata</taxon>
        <taxon>Vertebrata</taxon>
        <taxon>Chondrichthyes</taxon>
        <taxon>Holocephali</taxon>
        <taxon>Chimaeriformes</taxon>
        <taxon>Callorhinchidae</taxon>
        <taxon>Callorhinchus</taxon>
    </lineage>
</organism>
<dbReference type="PANTHER" id="PTHR11200">
    <property type="entry name" value="INOSITOL 5-PHOSPHATASE"/>
    <property type="match status" value="1"/>
</dbReference>
<protein>
    <submittedName>
        <fullName evidence="4">Inositol polyphosphate-5-phosphatase J</fullName>
    </submittedName>
</protein>
<dbReference type="InterPro" id="IPR041611">
    <property type="entry name" value="SKICH"/>
</dbReference>
<feature type="compositionally biased region" description="Polar residues" evidence="2">
    <location>
        <begin position="550"/>
        <end position="559"/>
    </location>
</feature>
<proteinExistence type="inferred from homology"/>
<comment type="similarity">
    <text evidence="1">Belongs to the inositol 1,4,5-trisphosphate 5-phosphatase type II family.</text>
</comment>
<dbReference type="STRING" id="7868.ENSCMIP00000039870"/>
<dbReference type="Proteomes" id="UP000314986">
    <property type="component" value="Unassembled WGS sequence"/>
</dbReference>
<evidence type="ECO:0000256" key="2">
    <source>
        <dbReference type="SAM" id="MobiDB-lite"/>
    </source>
</evidence>
<feature type="compositionally biased region" description="Basic and acidic residues" evidence="2">
    <location>
        <begin position="652"/>
        <end position="669"/>
    </location>
</feature>